<reference evidence="2" key="1">
    <citation type="submission" date="2020-11" db="EMBL/GenBank/DDBJ databases">
        <title>Sequencing the genomes of 1000 actinobacteria strains.</title>
        <authorList>
            <person name="Klenk H.-P."/>
        </authorList>
    </citation>
    <scope>NUCLEOTIDE SEQUENCE</scope>
    <source>
        <strain evidence="2">DSM 26152</strain>
    </source>
</reference>
<dbReference type="InterPro" id="IPR010359">
    <property type="entry name" value="IrrE_HExxH"/>
</dbReference>
<proteinExistence type="predicted"/>
<protein>
    <recommendedName>
        <fullName evidence="1">IrrE N-terminal-like domain-containing protein</fullName>
    </recommendedName>
</protein>
<comment type="caution">
    <text evidence="2">The sequence shown here is derived from an EMBL/GenBank/DDBJ whole genome shotgun (WGS) entry which is preliminary data.</text>
</comment>
<sequence>MAWPRIEGTQILDLTNYRTSPEHIADYLGIKVITADVPTGWWGLYDHPRRTVVIAPGLAPVQRRCTLMHELGHAYFEHQGVTGKYELQANRWAARQLLSVDDVVHAARAEPRHNALACSLGVLPDFLTHFVGSLSHHEYRRLSMALHPAGDTVCA</sequence>
<gene>
    <name evidence="2" type="ORF">IW252_000050</name>
</gene>
<name>A0A931GDA3_9MICC</name>
<evidence type="ECO:0000313" key="2">
    <source>
        <dbReference type="EMBL" id="MBG6083283.1"/>
    </source>
</evidence>
<dbReference type="Pfam" id="PF06114">
    <property type="entry name" value="Peptidase_M78"/>
    <property type="match status" value="1"/>
</dbReference>
<dbReference type="AlphaFoldDB" id="A0A931GDA3"/>
<evidence type="ECO:0000313" key="3">
    <source>
        <dbReference type="Proteomes" id="UP000625033"/>
    </source>
</evidence>
<keyword evidence="3" id="KW-1185">Reference proteome</keyword>
<dbReference type="EMBL" id="JADOTZ010000001">
    <property type="protein sequence ID" value="MBG6083283.1"/>
    <property type="molecule type" value="Genomic_DNA"/>
</dbReference>
<evidence type="ECO:0000259" key="1">
    <source>
        <dbReference type="Pfam" id="PF06114"/>
    </source>
</evidence>
<dbReference type="Proteomes" id="UP000625033">
    <property type="component" value="Unassembled WGS sequence"/>
</dbReference>
<accession>A0A931GDA3</accession>
<dbReference type="RefSeq" id="WP_196834742.1">
    <property type="nucleotide sequence ID" value="NZ_JADOTZ010000001.1"/>
</dbReference>
<feature type="domain" description="IrrE N-terminal-like" evidence="1">
    <location>
        <begin position="25"/>
        <end position="113"/>
    </location>
</feature>
<organism evidence="2 3">
    <name type="scientific">Zhihengliuella flava</name>
    <dbReference type="NCBI Taxonomy" id="1285193"/>
    <lineage>
        <taxon>Bacteria</taxon>
        <taxon>Bacillati</taxon>
        <taxon>Actinomycetota</taxon>
        <taxon>Actinomycetes</taxon>
        <taxon>Micrococcales</taxon>
        <taxon>Micrococcaceae</taxon>
        <taxon>Zhihengliuella</taxon>
    </lineage>
</organism>
<dbReference type="Gene3D" id="1.10.10.2910">
    <property type="match status" value="1"/>
</dbReference>